<sequence length="85" mass="9511">MTDQLAALVMYRKLITGPCVSKTLGDAWYVILHLFRHARRTLKLIALSVPLTPATVPERSRHTGLIQQAQLPTGIDAVHQQRLTL</sequence>
<dbReference type="AlphaFoldDB" id="A0A8H2NWV7"/>
<gene>
    <name evidence="1" type="ORF">PS900_05236</name>
</gene>
<dbReference type="Proteomes" id="UP000325723">
    <property type="component" value="Unassembled WGS sequence"/>
</dbReference>
<dbReference type="EMBL" id="CABVIE010000021">
    <property type="protein sequence ID" value="VVP48138.1"/>
    <property type="molecule type" value="Genomic_DNA"/>
</dbReference>
<accession>A0A8H2NWV7</accession>
<dbReference type="RefSeq" id="WP_224789156.1">
    <property type="nucleotide sequence ID" value="NZ_CABVIE010000021.1"/>
</dbReference>
<evidence type="ECO:0000313" key="1">
    <source>
        <dbReference type="EMBL" id="VVP48138.1"/>
    </source>
</evidence>
<evidence type="ECO:0000313" key="2">
    <source>
        <dbReference type="Proteomes" id="UP000325723"/>
    </source>
</evidence>
<name>A0A8H2NWV7_PSEFL</name>
<protein>
    <submittedName>
        <fullName evidence="1">Uncharacterized protein</fullName>
    </submittedName>
</protein>
<comment type="caution">
    <text evidence="1">The sequence shown here is derived from an EMBL/GenBank/DDBJ whole genome shotgun (WGS) entry which is preliminary data.</text>
</comment>
<reference evidence="1 2" key="1">
    <citation type="submission" date="2019-09" db="EMBL/GenBank/DDBJ databases">
        <authorList>
            <person name="Chandra G."/>
            <person name="Truman W A."/>
        </authorList>
    </citation>
    <scope>NUCLEOTIDE SEQUENCE [LARGE SCALE GENOMIC DNA]</scope>
    <source>
        <strain evidence="1">PS900</strain>
    </source>
</reference>
<proteinExistence type="predicted"/>
<organism evidence="1 2">
    <name type="scientific">Pseudomonas fluorescens</name>
    <dbReference type="NCBI Taxonomy" id="294"/>
    <lineage>
        <taxon>Bacteria</taxon>
        <taxon>Pseudomonadati</taxon>
        <taxon>Pseudomonadota</taxon>
        <taxon>Gammaproteobacteria</taxon>
        <taxon>Pseudomonadales</taxon>
        <taxon>Pseudomonadaceae</taxon>
        <taxon>Pseudomonas</taxon>
    </lineage>
</organism>